<organism evidence="2 3">
    <name type="scientific">Rhododendron griersonianum</name>
    <dbReference type="NCBI Taxonomy" id="479676"/>
    <lineage>
        <taxon>Eukaryota</taxon>
        <taxon>Viridiplantae</taxon>
        <taxon>Streptophyta</taxon>
        <taxon>Embryophyta</taxon>
        <taxon>Tracheophyta</taxon>
        <taxon>Spermatophyta</taxon>
        <taxon>Magnoliopsida</taxon>
        <taxon>eudicotyledons</taxon>
        <taxon>Gunneridae</taxon>
        <taxon>Pentapetalae</taxon>
        <taxon>asterids</taxon>
        <taxon>Ericales</taxon>
        <taxon>Ericaceae</taxon>
        <taxon>Ericoideae</taxon>
        <taxon>Rhodoreae</taxon>
        <taxon>Rhododendron</taxon>
    </lineage>
</organism>
<dbReference type="SUPFAM" id="SSF54928">
    <property type="entry name" value="RNA-binding domain, RBD"/>
    <property type="match status" value="1"/>
</dbReference>
<accession>A0AAV6J0D1</accession>
<name>A0AAV6J0D1_9ERIC</name>
<gene>
    <name evidence="2" type="ORF">RHGRI_026771</name>
</gene>
<dbReference type="GO" id="GO:0003676">
    <property type="term" value="F:nucleic acid binding"/>
    <property type="evidence" value="ECO:0007669"/>
    <property type="project" value="InterPro"/>
</dbReference>
<dbReference type="AlphaFoldDB" id="A0AAV6J0D1"/>
<evidence type="ECO:0000256" key="1">
    <source>
        <dbReference type="SAM" id="MobiDB-lite"/>
    </source>
</evidence>
<protein>
    <recommendedName>
        <fullName evidence="4">RRM domain-containing protein</fullName>
    </recommendedName>
</protein>
<feature type="region of interest" description="Disordered" evidence="1">
    <location>
        <begin position="1"/>
        <end position="61"/>
    </location>
</feature>
<feature type="compositionally biased region" description="Low complexity" evidence="1">
    <location>
        <begin position="1"/>
        <end position="41"/>
    </location>
</feature>
<keyword evidence="3" id="KW-1185">Reference proteome</keyword>
<dbReference type="Proteomes" id="UP000823749">
    <property type="component" value="Chromosome 9"/>
</dbReference>
<evidence type="ECO:0000313" key="3">
    <source>
        <dbReference type="Proteomes" id="UP000823749"/>
    </source>
</evidence>
<evidence type="ECO:0008006" key="4">
    <source>
        <dbReference type="Google" id="ProtNLM"/>
    </source>
</evidence>
<dbReference type="InterPro" id="IPR012677">
    <property type="entry name" value="Nucleotide-bd_a/b_plait_sf"/>
</dbReference>
<dbReference type="EMBL" id="JACTNZ010000009">
    <property type="protein sequence ID" value="KAG5532249.1"/>
    <property type="molecule type" value="Genomic_DNA"/>
</dbReference>
<proteinExistence type="predicted"/>
<sequence length="349" mass="39630">MPITRSSAAAAAVTSTTTTTTTTTTVTTTTTTTKAQTSPSASRKREGGRKRPRSQSQNVVEKEKVDELVEGFGKNFLVSLVMKAISKDHDFIHRVRQLADEDPAQRMLCVKIPDLDVTDKALRSFFERYGEIESFSTKRFRWVSARILFKHRKAARMAVKDPRKNIGNRQPSRGPFRCYPSFVLFSRKPPQRIFTSGNESMIPSFPSMMNNYGDEEEGEPLMELVQSFGEDYLMVLVKEAISKVPDFIKTVEEQADLDPVQRQVYVNEGIGFDHPYLTDDEALEALHSVGFGVWGEIEHCQVEDDYAYVQFKHRNSVLKVMEIGGFDRNDPVECVRLSTLVRPKLDANW</sequence>
<comment type="caution">
    <text evidence="2">The sequence shown here is derived from an EMBL/GenBank/DDBJ whole genome shotgun (WGS) entry which is preliminary data.</text>
</comment>
<dbReference type="InterPro" id="IPR035979">
    <property type="entry name" value="RBD_domain_sf"/>
</dbReference>
<dbReference type="Gene3D" id="3.30.70.330">
    <property type="match status" value="1"/>
</dbReference>
<reference evidence="2" key="1">
    <citation type="submission" date="2020-08" db="EMBL/GenBank/DDBJ databases">
        <title>Plant Genome Project.</title>
        <authorList>
            <person name="Zhang R.-G."/>
        </authorList>
    </citation>
    <scope>NUCLEOTIDE SEQUENCE</scope>
    <source>
        <strain evidence="2">WSP0</strain>
        <tissue evidence="2">Leaf</tissue>
    </source>
</reference>
<evidence type="ECO:0000313" key="2">
    <source>
        <dbReference type="EMBL" id="KAG5532249.1"/>
    </source>
</evidence>